<keyword evidence="2" id="KW-1185">Reference proteome</keyword>
<sequence length="1508" mass="159952">MDNPALQQHQMMMQQQQQQHQQQSLYQQQKQLAQGNGMMLPPQPFKGTLPPGTKVQVGAITVTVKRYLSEGGFAHVYLVTTDKPIPMPSSASGSGDSAKRGETTHVLKRMAVPDKESLAGVRREVEVHKQLRNHANIVHFIEASATTLPGGGYEIFILMEYCSGGGIIDLMNARLRDRLKEEEVLKIFGDVCNGLAVMHHLDPPLMHRDLKVENILLAPSTKPGMIPGSRSTSSTLQATFKLCDFGSAAPVLSRRPAKSLEEVKRVEADLNKHTTLQYRAPEMVDVYQRRVIDEKADIWALGVFLYKLCYYTTPFEENGGGPLAILNVQYRIPPQPVYSKKLKDLIGALLREQSTDRPTIDQVIIMVHNILGTTPPPAALHYARQAASGKIATPLPTVVGGTKAADVDIGKVMASRGGQAGGTAELVSVGPTQKQQDEEEAKAIALQREGITPMRRGRPNKITATAQDEGFAPTRANKGQLTGDKVAERSPAWKATDAASDASLAKTNFAPSSGFDGFGDSFDPRAAAGSVSSPARSPVTSPTLSISAPSPSASNFDEIKPPLPSRYKASPSGNFTQRQSVFLAPESRSNNSTPTPAASPLRHSPALPGFSVSPSPRASPTQAGSPKKGSASNPPLGDQNLGVEEGASRFPSVEELDKRYGLPPSIVSPPSGPVTSQPTEPFNSDLSKRASVGVMAGKFSQTFEADGRLGPTSRTGSSSSGRRWAPPSLTGPSPGLNNALGGAHAAKASDLVNSGGTGNHGYLGGASTGEVSRYPMSPPSEPTKPHMESSTARNTAKDWLTGDGSGDETPTESETKDGISRRRADVYKSPSRYGRSAAVPSEARSSPRDDVEAQQKPAAEIQADDSSDDDEVEAPEDLDARAPRPISVALDLKNPSHNANVDLSGRKPNVTTEGQSLSPLKAAPGRIQPPSWLSTDSAWGGSKGGALAYKPRQRPAKTKSEDDEINRVLEAIDKSSSQPVISPTGETIQSPVGNDEEGHTAAKVRAPAWDEDEDEEMKALPKPSLRALPSPTKVGVVPLIDFDSDSHASKERGSPPEPEPESNIPDLMDHDETLVRKVKESLKLDSAFPSKVPSQVYIREGKKYIDASTSPGMGSPTTSDSVVLSQLKLNGSRHDANNQPSRKESARSGLSGEISVERHDGERDTSKDGQSPVERPIGVDHTLDGGKVAVKERTDGGQEFVGSPPPPQRVPDKPEVALTTKPDWKKTSSETPSTSSEPPMSAAIQSPGITYLRGAPAPAAGTVRQRQQSLIGGREETRPGGSNDRAANGRLTTSTEGKTLLPSFSTSFTSDASFARRNEPQIIQPKRPTAIRPVSGRLAQVAVGAGGSAPGGLKPWEREAAAAEEIRKAGIVRSSNHGADEDGDREGSREDPKPRNGSLEAKVIQPGGLAHLSRSSSSSSSSNEAQERFGGVSSLISRWQQNAESNAPGWGRIGEGGARNGVGRNVYSGGGGLGPDVAEEAATMIGLKRSISSNQGLKAGETPRSKDV</sequence>
<evidence type="ECO:0000313" key="2">
    <source>
        <dbReference type="Proteomes" id="UP000245626"/>
    </source>
</evidence>
<protein>
    <submittedName>
        <fullName evidence="1">Uncharacterized protein</fullName>
    </submittedName>
</protein>
<organism evidence="1 2">
    <name type="scientific">Violaceomyces palustris</name>
    <dbReference type="NCBI Taxonomy" id="1673888"/>
    <lineage>
        <taxon>Eukaryota</taxon>
        <taxon>Fungi</taxon>
        <taxon>Dikarya</taxon>
        <taxon>Basidiomycota</taxon>
        <taxon>Ustilaginomycotina</taxon>
        <taxon>Ustilaginomycetes</taxon>
        <taxon>Violaceomycetales</taxon>
        <taxon>Violaceomycetaceae</taxon>
        <taxon>Violaceomyces</taxon>
    </lineage>
</organism>
<proteinExistence type="predicted"/>
<name>A0ACD0P3A7_9BASI</name>
<accession>A0ACD0P3A7</accession>
<dbReference type="EMBL" id="KZ819771">
    <property type="protein sequence ID" value="PWN52534.1"/>
    <property type="molecule type" value="Genomic_DNA"/>
</dbReference>
<gene>
    <name evidence="1" type="ORF">IE53DRAFT_385011</name>
</gene>
<evidence type="ECO:0000313" key="1">
    <source>
        <dbReference type="EMBL" id="PWN52534.1"/>
    </source>
</evidence>
<dbReference type="Proteomes" id="UP000245626">
    <property type="component" value="Unassembled WGS sequence"/>
</dbReference>
<reference evidence="1 2" key="1">
    <citation type="journal article" date="2018" name="Mol. Biol. Evol.">
        <title>Broad Genomic Sampling Reveals a Smut Pathogenic Ancestry of the Fungal Clade Ustilaginomycotina.</title>
        <authorList>
            <person name="Kijpornyongpan T."/>
            <person name="Mondo S.J."/>
            <person name="Barry K."/>
            <person name="Sandor L."/>
            <person name="Lee J."/>
            <person name="Lipzen A."/>
            <person name="Pangilinan J."/>
            <person name="LaButti K."/>
            <person name="Hainaut M."/>
            <person name="Henrissat B."/>
            <person name="Grigoriev I.V."/>
            <person name="Spatafora J.W."/>
            <person name="Aime M.C."/>
        </authorList>
    </citation>
    <scope>NUCLEOTIDE SEQUENCE [LARGE SCALE GENOMIC DNA]</scope>
    <source>
        <strain evidence="1 2">SA 807</strain>
    </source>
</reference>